<accession>F4WUC2</accession>
<dbReference type="OrthoDB" id="6609132at2759"/>
<sequence>MIMKINLRSPRDANVGIPFHPSFWPGVLPFHLFANTLDFQLLFLSSGLLLIFFSSLVTATTSEESFETVRTSNAAVLNRLGLTPLQIPDGHHKKRLAGPEPPGLSSQTRIHQPYSRRHGHRDSHVYIVKLPASPPYYTFTKPHKSVNDDKVTKTGPSFPMGFQGNGKPAKIYHWNLPVVKKMMEKKRLQLSQLRIDARKKLEDMKKQQQTSSTKAILNKLYPLDTSSKSYEYRATDNQLHLHQKQPVTKHMRNNDKRLSYSNSDNDNIKFKSTKKNNLGNKAYRLDDMNVHRIHLSNELHGSRNTVPKMKKHRKKAATSYYAPIATKTGSTSIHKNFPGNGKPKAFYIMEKSRKPVYYHPLLP</sequence>
<dbReference type="AlphaFoldDB" id="F4WUC2"/>
<dbReference type="InterPro" id="IPR031983">
    <property type="entry name" value="DUF4786"/>
</dbReference>
<organism evidence="3">
    <name type="scientific">Acromyrmex echinatior</name>
    <name type="common">Panamanian leafcutter ant</name>
    <name type="synonym">Acromyrmex octospinosus echinatior</name>
    <dbReference type="NCBI Taxonomy" id="103372"/>
    <lineage>
        <taxon>Eukaryota</taxon>
        <taxon>Metazoa</taxon>
        <taxon>Ecdysozoa</taxon>
        <taxon>Arthropoda</taxon>
        <taxon>Hexapoda</taxon>
        <taxon>Insecta</taxon>
        <taxon>Pterygota</taxon>
        <taxon>Neoptera</taxon>
        <taxon>Endopterygota</taxon>
        <taxon>Hymenoptera</taxon>
        <taxon>Apocrita</taxon>
        <taxon>Aculeata</taxon>
        <taxon>Formicoidea</taxon>
        <taxon>Formicidae</taxon>
        <taxon>Myrmicinae</taxon>
        <taxon>Acromyrmex</taxon>
    </lineage>
</organism>
<evidence type="ECO:0000313" key="2">
    <source>
        <dbReference type="EMBL" id="EGI62230.1"/>
    </source>
</evidence>
<reference evidence="2" key="1">
    <citation type="submission" date="2011-02" db="EMBL/GenBank/DDBJ databases">
        <title>The genome of the leaf-cutting ant Acromyrmex echinatior suggests key adaptations to social evolution and fungus farming.</title>
        <authorList>
            <person name="Nygaard S."/>
            <person name="Zhang G."/>
        </authorList>
    </citation>
    <scope>NUCLEOTIDE SEQUENCE</scope>
</reference>
<dbReference type="InParanoid" id="F4WUC2"/>
<dbReference type="eggNOG" id="ENOG502SEF0">
    <property type="taxonomic scope" value="Eukaryota"/>
</dbReference>
<proteinExistence type="predicted"/>
<feature type="region of interest" description="Disordered" evidence="1">
    <location>
        <begin position="246"/>
        <end position="273"/>
    </location>
</feature>
<dbReference type="Proteomes" id="UP000007755">
    <property type="component" value="Unassembled WGS sequence"/>
</dbReference>
<keyword evidence="3" id="KW-1185">Reference proteome</keyword>
<name>F4WUC2_ACREC</name>
<dbReference type="EMBL" id="GL888355">
    <property type="protein sequence ID" value="EGI62230.1"/>
    <property type="molecule type" value="Genomic_DNA"/>
</dbReference>
<gene>
    <name evidence="2" type="ORF">G5I_09480</name>
</gene>
<evidence type="ECO:0000313" key="3">
    <source>
        <dbReference type="Proteomes" id="UP000007755"/>
    </source>
</evidence>
<evidence type="ECO:0000256" key="1">
    <source>
        <dbReference type="SAM" id="MobiDB-lite"/>
    </source>
</evidence>
<dbReference type="Pfam" id="PF16027">
    <property type="entry name" value="DUF4786"/>
    <property type="match status" value="1"/>
</dbReference>
<protein>
    <submittedName>
        <fullName evidence="2">Uncharacterized protein</fullName>
    </submittedName>
</protein>